<dbReference type="PANTHER" id="PTHR31658:SF0">
    <property type="entry name" value="CONSERVED OLIGOMERIC GOLGI COMPLEX SUBUNIT 1"/>
    <property type="match status" value="1"/>
</dbReference>
<accession>A0AAD3P949</accession>
<dbReference type="GO" id="GO:0015031">
    <property type="term" value="P:protein transport"/>
    <property type="evidence" value="ECO:0007669"/>
    <property type="project" value="UniProtKB-KW"/>
</dbReference>
<evidence type="ECO:0000256" key="2">
    <source>
        <dbReference type="ARBA" id="ARBA00006653"/>
    </source>
</evidence>
<sequence>MMAVVNFSESCPSRQKLSIRIGKLRSKFLTRKAYLLTPVSFLVQLSTLREESQLSWVSSADQSASLAGIDYLNAEFLLPTKPISEIGNVESNTRYHIEDEKGKLPQLIGNRCLIDSVDSLLSMKSSCFSLLLDSGKSLILPKLNACGLGGDTVANFDGSVVVSMFRPDAFVRRMKVLIDYGFVDLTRVFNVTESVHAIGGAADVLIDFRAYLNRSSDGSVWFVVPIVKKDGTIVERSLFIGQLLFAFQNHSKYIPVVLDSPRLWENVTMVSGSEKLLSVLSHSRFSIDHPVFDIPGKQLLNNPRRQTSLAVSSLFGANDITESKT</sequence>
<dbReference type="InterPro" id="IPR033370">
    <property type="entry name" value="COG1"/>
</dbReference>
<evidence type="ECO:0000256" key="3">
    <source>
        <dbReference type="ARBA" id="ARBA00020978"/>
    </source>
</evidence>
<evidence type="ECO:0000313" key="9">
    <source>
        <dbReference type="Proteomes" id="UP001279734"/>
    </source>
</evidence>
<comment type="caution">
    <text evidence="8">The sequence shown here is derived from an EMBL/GenBank/DDBJ whole genome shotgun (WGS) entry which is preliminary data.</text>
</comment>
<evidence type="ECO:0000256" key="1">
    <source>
        <dbReference type="ARBA" id="ARBA00004395"/>
    </source>
</evidence>
<dbReference type="PANTHER" id="PTHR31658">
    <property type="entry name" value="CONSERVED OLIGOMERIC GOLGI COMPLEX SUBUNIT 1"/>
    <property type="match status" value="1"/>
</dbReference>
<protein>
    <recommendedName>
        <fullName evidence="3">Conserved oligomeric Golgi complex subunit 1</fullName>
    </recommendedName>
</protein>
<comment type="similarity">
    <text evidence="2">Belongs to the COG1 family.</text>
</comment>
<dbReference type="EMBL" id="BSYO01000001">
    <property type="protein sequence ID" value="GMG99961.1"/>
    <property type="molecule type" value="Genomic_DNA"/>
</dbReference>
<evidence type="ECO:0000256" key="6">
    <source>
        <dbReference type="ARBA" id="ARBA00023034"/>
    </source>
</evidence>
<name>A0AAD3P949_NEPGR</name>
<gene>
    <name evidence="8" type="ORF">Nepgr_001801</name>
</gene>
<keyword evidence="7" id="KW-0472">Membrane</keyword>
<keyword evidence="9" id="KW-1185">Reference proteome</keyword>
<keyword evidence="4" id="KW-0813">Transport</keyword>
<evidence type="ECO:0000313" key="8">
    <source>
        <dbReference type="EMBL" id="GMG99961.1"/>
    </source>
</evidence>
<evidence type="ECO:0000256" key="7">
    <source>
        <dbReference type="ARBA" id="ARBA00023136"/>
    </source>
</evidence>
<dbReference type="AlphaFoldDB" id="A0AAD3P949"/>
<dbReference type="Proteomes" id="UP001279734">
    <property type="component" value="Unassembled WGS sequence"/>
</dbReference>
<comment type="subcellular location">
    <subcellularLocation>
        <location evidence="1">Golgi apparatus membrane</location>
        <topology evidence="1">Peripheral membrane protein</topology>
    </subcellularLocation>
</comment>
<dbReference type="GO" id="GO:0000139">
    <property type="term" value="C:Golgi membrane"/>
    <property type="evidence" value="ECO:0007669"/>
    <property type="project" value="UniProtKB-SubCell"/>
</dbReference>
<keyword evidence="6" id="KW-0333">Golgi apparatus</keyword>
<reference evidence="8" key="1">
    <citation type="submission" date="2023-05" db="EMBL/GenBank/DDBJ databases">
        <title>Nepenthes gracilis genome sequencing.</title>
        <authorList>
            <person name="Fukushima K."/>
        </authorList>
    </citation>
    <scope>NUCLEOTIDE SEQUENCE</scope>
    <source>
        <strain evidence="8">SING2019-196</strain>
    </source>
</reference>
<evidence type="ECO:0000256" key="4">
    <source>
        <dbReference type="ARBA" id="ARBA00022448"/>
    </source>
</evidence>
<proteinExistence type="inferred from homology"/>
<evidence type="ECO:0000256" key="5">
    <source>
        <dbReference type="ARBA" id="ARBA00022927"/>
    </source>
</evidence>
<dbReference type="GO" id="GO:0017119">
    <property type="term" value="C:Golgi transport complex"/>
    <property type="evidence" value="ECO:0007669"/>
    <property type="project" value="InterPro"/>
</dbReference>
<dbReference type="GO" id="GO:0006891">
    <property type="term" value="P:intra-Golgi vesicle-mediated transport"/>
    <property type="evidence" value="ECO:0007669"/>
    <property type="project" value="InterPro"/>
</dbReference>
<keyword evidence="5" id="KW-0653">Protein transport</keyword>
<organism evidence="8 9">
    <name type="scientific">Nepenthes gracilis</name>
    <name type="common">Slender pitcher plant</name>
    <dbReference type="NCBI Taxonomy" id="150966"/>
    <lineage>
        <taxon>Eukaryota</taxon>
        <taxon>Viridiplantae</taxon>
        <taxon>Streptophyta</taxon>
        <taxon>Embryophyta</taxon>
        <taxon>Tracheophyta</taxon>
        <taxon>Spermatophyta</taxon>
        <taxon>Magnoliopsida</taxon>
        <taxon>eudicotyledons</taxon>
        <taxon>Gunneridae</taxon>
        <taxon>Pentapetalae</taxon>
        <taxon>Caryophyllales</taxon>
        <taxon>Nepenthaceae</taxon>
        <taxon>Nepenthes</taxon>
    </lineage>
</organism>